<comment type="caution">
    <text evidence="1">The sequence shown here is derived from an EMBL/GenBank/DDBJ whole genome shotgun (WGS) entry which is preliminary data.</text>
</comment>
<evidence type="ECO:0000313" key="2">
    <source>
        <dbReference type="Proteomes" id="UP000324800"/>
    </source>
</evidence>
<name>A0A5J4VNN9_9EUKA</name>
<accession>A0A5J4VNN9</accession>
<proteinExistence type="predicted"/>
<organism evidence="1 2">
    <name type="scientific">Streblomastix strix</name>
    <dbReference type="NCBI Taxonomy" id="222440"/>
    <lineage>
        <taxon>Eukaryota</taxon>
        <taxon>Metamonada</taxon>
        <taxon>Preaxostyla</taxon>
        <taxon>Oxymonadida</taxon>
        <taxon>Streblomastigidae</taxon>
        <taxon>Streblomastix</taxon>
    </lineage>
</organism>
<dbReference type="Proteomes" id="UP000324800">
    <property type="component" value="Unassembled WGS sequence"/>
</dbReference>
<protein>
    <submittedName>
        <fullName evidence="1">Uncharacterized protein</fullName>
    </submittedName>
</protein>
<reference evidence="1 2" key="1">
    <citation type="submission" date="2019-03" db="EMBL/GenBank/DDBJ databases">
        <title>Single cell metagenomics reveals metabolic interactions within the superorganism composed of flagellate Streblomastix strix and complex community of Bacteroidetes bacteria on its surface.</title>
        <authorList>
            <person name="Treitli S.C."/>
            <person name="Kolisko M."/>
            <person name="Husnik F."/>
            <person name="Keeling P."/>
            <person name="Hampl V."/>
        </authorList>
    </citation>
    <scope>NUCLEOTIDE SEQUENCE [LARGE SCALE GENOMIC DNA]</scope>
    <source>
        <strain evidence="1">ST1C</strain>
    </source>
</reference>
<dbReference type="EMBL" id="SNRW01005912">
    <property type="protein sequence ID" value="KAA6384114.1"/>
    <property type="molecule type" value="Genomic_DNA"/>
</dbReference>
<sequence>MDVQFNFAPFAVERVIEGNPDRKNKIGILPSEKLQQQITTIHSREKLNSTTDSLSRFCRSRDYTLKDGMIQMIYKTWNYIPQIDKFATQFNKLINNYVKVDLNDLGTHFDNAFNYKWSKVKLYIHPPIPLFNMVLQKMKQDKAEGLIIALIWPQQSSYTKLKNLSIKIIFRGLSQIILEIGQRMKDKDQNLPPGNVGIFLLDLSQTHQPTTYKTIKRTKDNKIISIFNSILSNNRTGKAGYP</sequence>
<dbReference type="AlphaFoldDB" id="A0A5J4VNN9"/>
<evidence type="ECO:0000313" key="1">
    <source>
        <dbReference type="EMBL" id="KAA6384114.1"/>
    </source>
</evidence>
<gene>
    <name evidence="1" type="ORF">EZS28_020360</name>
</gene>